<dbReference type="EMBL" id="LILD01000001">
    <property type="protein sequence ID" value="KOO39661.1"/>
    <property type="molecule type" value="Genomic_DNA"/>
</dbReference>
<proteinExistence type="predicted"/>
<protein>
    <recommendedName>
        <fullName evidence="3">SipL SPOCS domain-containing protein</fullName>
    </recommendedName>
</protein>
<dbReference type="PATRIC" id="fig|136160.3.peg.3031"/>
<comment type="caution">
    <text evidence="2">The sequence shown here is derived from an EMBL/GenBank/DDBJ whole genome shotgun (WGS) entry which is preliminary data.</text>
</comment>
<name>A0A0M0KLC0_ALKHA</name>
<sequence>MGFLHDTYPPPKTHIQYISIKTVEKLTYNNKILTIADIISINVVPDLNGITQNARIIQDKVVNIGLIPATITVTVLGVDLPLTLTTSLPFQEHTDCPGACPEDRLHETPLEVEGIFTQPGVPVLGVAGLELVEGILVKVILRTTLTVTRPIVVDKEGHKCDLVQHRCQPFTTPPTVTFPAPPNGFPAPPNGNGNGVGGPTP</sequence>
<feature type="compositionally biased region" description="Gly residues" evidence="1">
    <location>
        <begin position="192"/>
        <end position="201"/>
    </location>
</feature>
<accession>A0A0M0KLC0</accession>
<gene>
    <name evidence="2" type="ORF">AMD02_12990</name>
</gene>
<reference evidence="2" key="1">
    <citation type="submission" date="2015-08" db="EMBL/GenBank/DDBJ databases">
        <title>Complete DNA Sequence of Pseudomonas syringae pv. actinidiae, the Causal Agent of Kiwifruit Canker Disease.</title>
        <authorList>
            <person name="Rikkerink E.H.A."/>
            <person name="Fineran P.C."/>
        </authorList>
    </citation>
    <scope>NUCLEOTIDE SEQUENCE</scope>
    <source>
        <strain evidence="2">DSM 13666</strain>
    </source>
</reference>
<evidence type="ECO:0000256" key="1">
    <source>
        <dbReference type="SAM" id="MobiDB-lite"/>
    </source>
</evidence>
<dbReference type="RefSeq" id="WP_053431561.1">
    <property type="nucleotide sequence ID" value="NZ_LILD02000085.1"/>
</dbReference>
<evidence type="ECO:0000313" key="2">
    <source>
        <dbReference type="EMBL" id="KOO39661.1"/>
    </source>
</evidence>
<evidence type="ECO:0008006" key="3">
    <source>
        <dbReference type="Google" id="ProtNLM"/>
    </source>
</evidence>
<organism evidence="2">
    <name type="scientific">Halalkalibacterium halodurans</name>
    <name type="common">Bacillus halodurans</name>
    <dbReference type="NCBI Taxonomy" id="86665"/>
    <lineage>
        <taxon>Bacteria</taxon>
        <taxon>Bacillati</taxon>
        <taxon>Bacillota</taxon>
        <taxon>Bacilli</taxon>
        <taxon>Bacillales</taxon>
        <taxon>Bacillaceae</taxon>
        <taxon>Halalkalibacterium (ex Joshi et al. 2022)</taxon>
    </lineage>
</organism>
<feature type="region of interest" description="Disordered" evidence="1">
    <location>
        <begin position="181"/>
        <end position="201"/>
    </location>
</feature>
<dbReference type="AlphaFoldDB" id="A0A0M0KLC0"/>